<protein>
    <submittedName>
        <fullName evidence="1">Uncharacterized protein</fullName>
    </submittedName>
</protein>
<dbReference type="KEGG" id="sedi:EBB79_10775"/>
<dbReference type="Proteomes" id="UP000283063">
    <property type="component" value="Chromosome"/>
</dbReference>
<reference evidence="1 2" key="1">
    <citation type="submission" date="2018-10" db="EMBL/GenBank/DDBJ databases">
        <title>Parasedimentitalea marina sp. nov., a psychrophilic bacterium isolated from deep seawater of the New Britain Trench.</title>
        <authorList>
            <person name="Cao J."/>
        </authorList>
    </citation>
    <scope>NUCLEOTIDE SEQUENCE [LARGE SCALE GENOMIC DNA]</scope>
    <source>
        <strain evidence="1 2">W43</strain>
    </source>
</reference>
<dbReference type="EMBL" id="CP033219">
    <property type="protein sequence ID" value="AZV78311.1"/>
    <property type="molecule type" value="Genomic_DNA"/>
</dbReference>
<name>A0A3T0N2T3_9RHOB</name>
<evidence type="ECO:0000313" key="1">
    <source>
        <dbReference type="EMBL" id="AZV78311.1"/>
    </source>
</evidence>
<dbReference type="AlphaFoldDB" id="A0A3T0N2T3"/>
<gene>
    <name evidence="1" type="ORF">EBB79_10775</name>
</gene>
<keyword evidence="2" id="KW-1185">Reference proteome</keyword>
<dbReference type="OrthoDB" id="9799857at2"/>
<organism evidence="1 2">
    <name type="scientific">Parasedimentitalea marina</name>
    <dbReference type="NCBI Taxonomy" id="2483033"/>
    <lineage>
        <taxon>Bacteria</taxon>
        <taxon>Pseudomonadati</taxon>
        <taxon>Pseudomonadota</taxon>
        <taxon>Alphaproteobacteria</taxon>
        <taxon>Rhodobacterales</taxon>
        <taxon>Paracoccaceae</taxon>
        <taxon>Parasedimentitalea</taxon>
    </lineage>
</organism>
<proteinExistence type="predicted"/>
<evidence type="ECO:0000313" key="2">
    <source>
        <dbReference type="Proteomes" id="UP000283063"/>
    </source>
</evidence>
<accession>A0A3T0N2T3</accession>
<sequence>MKFSGGVVTLTYLSQVISDNPTIDDFWSLERCVSLAARSEPQGQGSPLMFDVEPEFRTTPRKWDLILTAAYERGMRAR</sequence>